<dbReference type="EMBL" id="CP110615">
    <property type="protein sequence ID" value="UZJ25820.1"/>
    <property type="molecule type" value="Genomic_DNA"/>
</dbReference>
<sequence>MRSRTIALAISAATLFYILFLGYIGFVLIRAGGVGPVGLGIGVVLLVPLGLWVLGSTLRAGMRHQHLARRLHEEDLLPDTSELPRRPSGRIDREAADAWFEQRRVEYEADPDNWRTVYRLAIGYDTAGDRSRARETMKRAVALEAVEAAKP</sequence>
<keyword evidence="1" id="KW-1133">Transmembrane helix</keyword>
<keyword evidence="3" id="KW-1185">Reference proteome</keyword>
<evidence type="ECO:0000313" key="2">
    <source>
        <dbReference type="EMBL" id="UZJ25820.1"/>
    </source>
</evidence>
<evidence type="ECO:0000313" key="3">
    <source>
        <dbReference type="Proteomes" id="UP001164965"/>
    </source>
</evidence>
<name>A0ABY6P2E5_9NOCA</name>
<gene>
    <name evidence="2" type="ORF">RHODO2019_05100</name>
</gene>
<accession>A0ABY6P2E5</accession>
<evidence type="ECO:0008006" key="4">
    <source>
        <dbReference type="Google" id="ProtNLM"/>
    </source>
</evidence>
<protein>
    <recommendedName>
        <fullName evidence="4">Tetratricopeptide repeat protein</fullName>
    </recommendedName>
</protein>
<reference evidence="2" key="1">
    <citation type="submission" date="2022-10" db="EMBL/GenBank/DDBJ databases">
        <title>Rhodococcus sp.75.</title>
        <authorList>
            <person name="Sun M."/>
        </authorList>
    </citation>
    <scope>NUCLEOTIDE SEQUENCE</scope>
    <source>
        <strain evidence="2">75</strain>
    </source>
</reference>
<evidence type="ECO:0000256" key="1">
    <source>
        <dbReference type="SAM" id="Phobius"/>
    </source>
</evidence>
<organism evidence="2 3">
    <name type="scientific">Rhodococcus antarcticus</name>
    <dbReference type="NCBI Taxonomy" id="2987751"/>
    <lineage>
        <taxon>Bacteria</taxon>
        <taxon>Bacillati</taxon>
        <taxon>Actinomycetota</taxon>
        <taxon>Actinomycetes</taxon>
        <taxon>Mycobacteriales</taxon>
        <taxon>Nocardiaceae</taxon>
        <taxon>Rhodococcus</taxon>
    </lineage>
</organism>
<dbReference type="RefSeq" id="WP_265383924.1">
    <property type="nucleotide sequence ID" value="NZ_CP110615.1"/>
</dbReference>
<feature type="transmembrane region" description="Helical" evidence="1">
    <location>
        <begin position="35"/>
        <end position="54"/>
    </location>
</feature>
<dbReference type="Proteomes" id="UP001164965">
    <property type="component" value="Chromosome"/>
</dbReference>
<keyword evidence="1" id="KW-0472">Membrane</keyword>
<proteinExistence type="predicted"/>
<keyword evidence="1" id="KW-0812">Transmembrane</keyword>
<feature type="transmembrane region" description="Helical" evidence="1">
    <location>
        <begin position="7"/>
        <end position="29"/>
    </location>
</feature>